<dbReference type="Pfam" id="PF00254">
    <property type="entry name" value="FKBP_C"/>
    <property type="match status" value="1"/>
</dbReference>
<evidence type="ECO:0000256" key="5">
    <source>
        <dbReference type="PROSITE-ProRule" id="PRU00277"/>
    </source>
</evidence>
<dbReference type="PROSITE" id="PS51257">
    <property type="entry name" value="PROKAR_LIPOPROTEIN"/>
    <property type="match status" value="1"/>
</dbReference>
<evidence type="ECO:0000256" key="3">
    <source>
        <dbReference type="ARBA" id="ARBA00023110"/>
    </source>
</evidence>
<feature type="signal peptide" evidence="7">
    <location>
        <begin position="1"/>
        <end position="20"/>
    </location>
</feature>
<feature type="compositionally biased region" description="Polar residues" evidence="6">
    <location>
        <begin position="52"/>
        <end position="64"/>
    </location>
</feature>
<dbReference type="Gene3D" id="3.10.50.40">
    <property type="match status" value="2"/>
</dbReference>
<evidence type="ECO:0000256" key="1">
    <source>
        <dbReference type="ARBA" id="ARBA00000971"/>
    </source>
</evidence>
<keyword evidence="7" id="KW-0732">Signal</keyword>
<feature type="region of interest" description="Disordered" evidence="6">
    <location>
        <begin position="22"/>
        <end position="68"/>
    </location>
</feature>
<organism evidence="9 10">
    <name type="scientific">Peptidiphaga gingivicola</name>
    <dbReference type="NCBI Taxonomy" id="2741497"/>
    <lineage>
        <taxon>Bacteria</taxon>
        <taxon>Bacillati</taxon>
        <taxon>Actinomycetota</taxon>
        <taxon>Actinomycetes</taxon>
        <taxon>Actinomycetales</taxon>
        <taxon>Actinomycetaceae</taxon>
        <taxon>Peptidiphaga</taxon>
    </lineage>
</organism>
<dbReference type="AlphaFoldDB" id="A0A179B1U7"/>
<feature type="chain" id="PRO_5038806557" description="peptidylprolyl isomerase" evidence="7">
    <location>
        <begin position="21"/>
        <end position="335"/>
    </location>
</feature>
<reference evidence="9 10" key="1">
    <citation type="submission" date="2016-04" db="EMBL/GenBank/DDBJ databases">
        <title>Peptidophaga gingivicola gen. nov., sp. nov., isolated from human subgingival plaque.</title>
        <authorList>
            <person name="Beall C.J."/>
            <person name="Mokrzan E.M."/>
            <person name="Griffen A.L."/>
            <person name="Leys E.J."/>
        </authorList>
    </citation>
    <scope>NUCLEOTIDE SEQUENCE [LARGE SCALE GENOMIC DNA]</scope>
    <source>
        <strain evidence="9 10">BA112</strain>
    </source>
</reference>
<dbReference type="RefSeq" id="WP_009199696.1">
    <property type="nucleotide sequence ID" value="NZ_LVZK01000003.1"/>
</dbReference>
<dbReference type="PANTHER" id="PTHR45779:SF7">
    <property type="entry name" value="PEPTIDYLPROLYL ISOMERASE"/>
    <property type="match status" value="1"/>
</dbReference>
<evidence type="ECO:0000259" key="8">
    <source>
        <dbReference type="PROSITE" id="PS50059"/>
    </source>
</evidence>
<dbReference type="EC" id="5.2.1.8" evidence="2 5"/>
<evidence type="ECO:0000313" key="9">
    <source>
        <dbReference type="EMBL" id="OAP85223.1"/>
    </source>
</evidence>
<evidence type="ECO:0000256" key="2">
    <source>
        <dbReference type="ARBA" id="ARBA00013194"/>
    </source>
</evidence>
<dbReference type="InterPro" id="IPR001179">
    <property type="entry name" value="PPIase_FKBP_dom"/>
</dbReference>
<keyword evidence="10" id="KW-1185">Reference proteome</keyword>
<evidence type="ECO:0000256" key="7">
    <source>
        <dbReference type="SAM" id="SignalP"/>
    </source>
</evidence>
<dbReference type="PANTHER" id="PTHR45779">
    <property type="entry name" value="PEPTIDYLPROLYL ISOMERASE"/>
    <property type="match status" value="1"/>
</dbReference>
<keyword evidence="4 5" id="KW-0413">Isomerase</keyword>
<evidence type="ECO:0000256" key="6">
    <source>
        <dbReference type="SAM" id="MobiDB-lite"/>
    </source>
</evidence>
<protein>
    <recommendedName>
        <fullName evidence="2 5">peptidylprolyl isomerase</fullName>
        <ecNumber evidence="2 5">5.2.1.8</ecNumber>
    </recommendedName>
</protein>
<gene>
    <name evidence="9" type="ORF">A4H34_08920</name>
</gene>
<evidence type="ECO:0000313" key="10">
    <source>
        <dbReference type="Proteomes" id="UP000078368"/>
    </source>
</evidence>
<dbReference type="Proteomes" id="UP000078368">
    <property type="component" value="Unassembled WGS sequence"/>
</dbReference>
<dbReference type="STRING" id="1823756.A4H34_08920"/>
<feature type="domain" description="PPIase FKBP-type" evidence="8">
    <location>
        <begin position="92"/>
        <end position="180"/>
    </location>
</feature>
<keyword evidence="3 5" id="KW-0697">Rotamase</keyword>
<feature type="compositionally biased region" description="Low complexity" evidence="6">
    <location>
        <begin position="22"/>
        <end position="42"/>
    </location>
</feature>
<dbReference type="SUPFAM" id="SSF54534">
    <property type="entry name" value="FKBP-like"/>
    <property type="match status" value="2"/>
</dbReference>
<dbReference type="PROSITE" id="PS50059">
    <property type="entry name" value="FKBP_PPIASE"/>
    <property type="match status" value="1"/>
</dbReference>
<comment type="caution">
    <text evidence="9">The sequence shown here is derived from an EMBL/GenBank/DDBJ whole genome shotgun (WGS) entry which is preliminary data.</text>
</comment>
<dbReference type="InterPro" id="IPR044609">
    <property type="entry name" value="FKBP2/11"/>
</dbReference>
<dbReference type="EMBL" id="LVZK01000003">
    <property type="protein sequence ID" value="OAP85223.1"/>
    <property type="molecule type" value="Genomic_DNA"/>
</dbReference>
<comment type="catalytic activity">
    <reaction evidence="1 5">
        <text>[protein]-peptidylproline (omega=180) = [protein]-peptidylproline (omega=0)</text>
        <dbReference type="Rhea" id="RHEA:16237"/>
        <dbReference type="Rhea" id="RHEA-COMP:10747"/>
        <dbReference type="Rhea" id="RHEA-COMP:10748"/>
        <dbReference type="ChEBI" id="CHEBI:83833"/>
        <dbReference type="ChEBI" id="CHEBI:83834"/>
        <dbReference type="EC" id="5.2.1.8"/>
    </reaction>
</comment>
<dbReference type="GO" id="GO:0003755">
    <property type="term" value="F:peptidyl-prolyl cis-trans isomerase activity"/>
    <property type="evidence" value="ECO:0007669"/>
    <property type="project" value="UniProtKB-KW"/>
</dbReference>
<proteinExistence type="predicted"/>
<dbReference type="InterPro" id="IPR046357">
    <property type="entry name" value="PPIase_dom_sf"/>
</dbReference>
<name>A0A179B1U7_9ACTO</name>
<accession>A0A179B1U7</accession>
<evidence type="ECO:0000256" key="4">
    <source>
        <dbReference type="ARBA" id="ARBA00023235"/>
    </source>
</evidence>
<sequence length="335" mass="34408">MSHRKIAAACAATLALVLSACGSSSDGESSKSPTTSSQKGGSASSVPKGDSQAPSLNTSGQTPLITFPKTKAPDKLSVTVLEEGTGATITKKDYIVADYVGQVWGKSKPFDSSYSRGLPMGTDLSAVVKGWGEAIAGHKVGVKLLVSIPPDLGYGEKGEPRAGIGKDDVMTFYITVHQTSNKETAGQADARTEMDLATLPVTIQGAIGSPVTGLKVKDASASISEKSVSVIARGTGPAVGKTGTMTVAYAAISPDGQNFQTTWGERNQGPQLAAIGNKTVFDSLVGLPVGSRVFMTVPAVEGQGDQGSSPAMYAVVDILGYIPQNAEITKPQNTK</sequence>